<proteinExistence type="predicted"/>
<dbReference type="PANTHER" id="PTHR32098:SF5">
    <property type="entry name" value="LYCOPENE BETA_EPSILON CYCLASE PROTEIN"/>
    <property type="match status" value="1"/>
</dbReference>
<name>A0A5C4S0S7_PROVB</name>
<protein>
    <recommendedName>
        <fullName evidence="3">Lycopene cyclase</fullName>
    </recommendedName>
</protein>
<sequence length="513" mass="57142">MKLREIRESHPLVYRNFSALPEGEGESWLGRITELDRYWEEVQRSVPATVLLPGSELPPDAAVEGEYDLVYAGGTLGLLHAAVMARGFGRSVLVADRHVAGCSTRDWNISRRELGQLEATGIFSASEIDGVIVRRYRTGWVEFAAEPSVRKRLFIDEVLDCALDADKLLGLAREKLCSASSGRVLDYHTFSRCFSFPEHVVVELLDRAGGRHYVKASCMIDAMGVLSPVAMQLNKGRPHTHVCPTVGTIASGFEDVDYDVGEILASTGPADLGHGSGRQLIWEGFPAKGDEYITYLFFYDALESDNDKSLLSLFEEYFVRIGEYKKLGESFRIHRPVFGVIPAYSHDGFQLAREVSADRVQLLGDAAALNSPLTFCGFGSLVRNLPRMTGGLDEALASKDLSRGRLASLSAYEPNVASMANLMKYMCFDRRTDAPNFVNELMNEVMIVLDELPVRYRQAMFRDEMQFDELWTVLLKVAARYPAVLKATWDKLGVKGSSVFLKNLVGWKFSSTR</sequence>
<dbReference type="InterPro" id="IPR036188">
    <property type="entry name" value="FAD/NAD-bd_sf"/>
</dbReference>
<dbReference type="SUPFAM" id="SSF51905">
    <property type="entry name" value="FAD/NAD(P)-binding domain"/>
    <property type="match status" value="1"/>
</dbReference>
<dbReference type="Gene3D" id="3.50.50.60">
    <property type="entry name" value="FAD/NAD(P)-binding domain"/>
    <property type="match status" value="1"/>
</dbReference>
<keyword evidence="2" id="KW-1185">Reference proteome</keyword>
<dbReference type="EMBL" id="VDCI01000004">
    <property type="protein sequence ID" value="TNJ36667.1"/>
    <property type="molecule type" value="Genomic_DNA"/>
</dbReference>
<gene>
    <name evidence="1" type="ORF">FGF68_06280</name>
</gene>
<dbReference type="AlphaFoldDB" id="A0A5C4S0S7"/>
<comment type="caution">
    <text evidence="1">The sequence shown here is derived from an EMBL/GenBank/DDBJ whole genome shotgun (WGS) entry which is preliminary data.</text>
</comment>
<evidence type="ECO:0000313" key="1">
    <source>
        <dbReference type="EMBL" id="TNJ36667.1"/>
    </source>
</evidence>
<accession>A0A5C4S0S7</accession>
<dbReference type="Proteomes" id="UP000309544">
    <property type="component" value="Unassembled WGS sequence"/>
</dbReference>
<reference evidence="1 2" key="1">
    <citation type="submission" date="2019-05" db="EMBL/GenBank/DDBJ databases">
        <title>Draft Whole-Genome sequence of the green sulfur bacterium Prosthecochloris vibrioformis DSM 260.</title>
        <authorList>
            <person name="Meyer T.E."/>
            <person name="Kyndt J.A."/>
        </authorList>
    </citation>
    <scope>NUCLEOTIDE SEQUENCE [LARGE SCALE GENOMIC DNA]</scope>
    <source>
        <strain evidence="1 2">DSM 260</strain>
    </source>
</reference>
<organism evidence="1 2">
    <name type="scientific">Prosthecochloris vibrioformis</name>
    <name type="common">Chlorobium vibrioforme</name>
    <dbReference type="NCBI Taxonomy" id="1098"/>
    <lineage>
        <taxon>Bacteria</taxon>
        <taxon>Pseudomonadati</taxon>
        <taxon>Chlorobiota</taxon>
        <taxon>Chlorobiia</taxon>
        <taxon>Chlorobiales</taxon>
        <taxon>Chlorobiaceae</taxon>
        <taxon>Prosthecochloris</taxon>
    </lineage>
</organism>
<dbReference type="RefSeq" id="WP_068866325.1">
    <property type="nucleotide sequence ID" value="NZ_VDCI01000004.1"/>
</dbReference>
<dbReference type="PANTHER" id="PTHR32098">
    <property type="entry name" value="LYCOPENE BETA/EPSILON CYCLASE PROTEIN"/>
    <property type="match status" value="1"/>
</dbReference>
<evidence type="ECO:0008006" key="3">
    <source>
        <dbReference type="Google" id="ProtNLM"/>
    </source>
</evidence>
<evidence type="ECO:0000313" key="2">
    <source>
        <dbReference type="Proteomes" id="UP000309544"/>
    </source>
</evidence>